<gene>
    <name evidence="1" type="ORF">KY465_11090</name>
</gene>
<proteinExistence type="predicted"/>
<reference evidence="1" key="1">
    <citation type="submission" date="2021-07" db="EMBL/GenBank/DDBJ databases">
        <title>Pseudohoeflea marina sp. nov. a polyhydroxyalcanoate-producing bacterium.</title>
        <authorList>
            <person name="Zheng W."/>
            <person name="Yu S."/>
            <person name="Huang Y."/>
        </authorList>
    </citation>
    <scope>NUCLEOTIDE SEQUENCE</scope>
    <source>
        <strain evidence="1">DP4N28-3</strain>
    </source>
</reference>
<organism evidence="1 2">
    <name type="scientific">Pseudohoeflea coraliihabitans</name>
    <dbReference type="NCBI Taxonomy" id="2860393"/>
    <lineage>
        <taxon>Bacteria</taxon>
        <taxon>Pseudomonadati</taxon>
        <taxon>Pseudomonadota</taxon>
        <taxon>Alphaproteobacteria</taxon>
        <taxon>Hyphomicrobiales</taxon>
        <taxon>Rhizobiaceae</taxon>
        <taxon>Pseudohoeflea</taxon>
    </lineage>
</organism>
<protein>
    <recommendedName>
        <fullName evidence="3">Ribbon-helix-helix protein CopG domain-containing protein</fullName>
    </recommendedName>
</protein>
<comment type="caution">
    <text evidence="1">The sequence shown here is derived from an EMBL/GenBank/DDBJ whole genome shotgun (WGS) entry which is preliminary data.</text>
</comment>
<dbReference type="RefSeq" id="WP_219201788.1">
    <property type="nucleotide sequence ID" value="NZ_JAHWQX010000003.1"/>
</dbReference>
<keyword evidence="2" id="KW-1185">Reference proteome</keyword>
<dbReference type="EMBL" id="JAHWQX010000003">
    <property type="protein sequence ID" value="MBW3097823.1"/>
    <property type="molecule type" value="Genomic_DNA"/>
</dbReference>
<feature type="non-terminal residue" evidence="1">
    <location>
        <position position="1"/>
    </location>
</feature>
<evidence type="ECO:0000313" key="1">
    <source>
        <dbReference type="EMBL" id="MBW3097823.1"/>
    </source>
</evidence>
<name>A0ABS6WPE1_9HYPH</name>
<evidence type="ECO:0000313" key="2">
    <source>
        <dbReference type="Proteomes" id="UP001430804"/>
    </source>
</evidence>
<sequence>IAAHEGVVNVRAHDTRPLTLSKMRQPYTLTLEPELVERLKAWIARQDFPPAQNAVVARAIEKYLEENGG</sequence>
<accession>A0ABS6WPE1</accession>
<dbReference type="Proteomes" id="UP001430804">
    <property type="component" value="Unassembled WGS sequence"/>
</dbReference>
<evidence type="ECO:0008006" key="3">
    <source>
        <dbReference type="Google" id="ProtNLM"/>
    </source>
</evidence>